<name>A0A3N6PBV8_9CYAN</name>
<dbReference type="InterPro" id="IPR003848">
    <property type="entry name" value="DUF218"/>
</dbReference>
<dbReference type="GO" id="GO:0005886">
    <property type="term" value="C:plasma membrane"/>
    <property type="evidence" value="ECO:0007669"/>
    <property type="project" value="TreeGrafter"/>
</dbReference>
<evidence type="ECO:0000313" key="4">
    <source>
        <dbReference type="Proteomes" id="UP000269154"/>
    </source>
</evidence>
<dbReference type="CDD" id="cd06259">
    <property type="entry name" value="YdcF-like"/>
    <property type="match status" value="1"/>
</dbReference>
<dbReference type="GO" id="GO:0000270">
    <property type="term" value="P:peptidoglycan metabolic process"/>
    <property type="evidence" value="ECO:0007669"/>
    <property type="project" value="TreeGrafter"/>
</dbReference>
<feature type="transmembrane region" description="Helical" evidence="1">
    <location>
        <begin position="39"/>
        <end position="56"/>
    </location>
</feature>
<keyword evidence="1" id="KW-1133">Transmembrane helix</keyword>
<evidence type="ECO:0000259" key="2">
    <source>
        <dbReference type="Pfam" id="PF02698"/>
    </source>
</evidence>
<comment type="caution">
    <text evidence="3">The sequence shown here is derived from an EMBL/GenBank/DDBJ whole genome shotgun (WGS) entry which is preliminary data.</text>
</comment>
<dbReference type="Gene3D" id="3.40.50.620">
    <property type="entry name" value="HUPs"/>
    <property type="match status" value="1"/>
</dbReference>
<dbReference type="OrthoDB" id="9782395at2"/>
<dbReference type="InterPro" id="IPR051599">
    <property type="entry name" value="Cell_Envelope_Assoc"/>
</dbReference>
<gene>
    <name evidence="3" type="ORF">D5R40_28230</name>
</gene>
<accession>A0A3N6PBV8</accession>
<dbReference type="Proteomes" id="UP000269154">
    <property type="component" value="Unassembled WGS sequence"/>
</dbReference>
<dbReference type="AlphaFoldDB" id="A0A3N6PBV8"/>
<protein>
    <submittedName>
        <fullName evidence="3">YdcF family protein</fullName>
    </submittedName>
</protein>
<dbReference type="PROSITE" id="PS51257">
    <property type="entry name" value="PROKAR_LIPOPROTEIN"/>
    <property type="match status" value="1"/>
</dbReference>
<dbReference type="PANTHER" id="PTHR30336">
    <property type="entry name" value="INNER MEMBRANE PROTEIN, PROBABLE PERMEASE"/>
    <property type="match status" value="1"/>
</dbReference>
<reference evidence="3 4" key="1">
    <citation type="journal article" date="2018" name="ACS Chem. Biol.">
        <title>Ketoreductase domain dysfunction expands chemodiversity: malyngamide biosynthesis in the cyanobacterium Okeania hirsuta.</title>
        <authorList>
            <person name="Moss N.A."/>
            <person name="Leao T."/>
            <person name="Rankin M."/>
            <person name="McCullough T.M."/>
            <person name="Qu P."/>
            <person name="Korobeynikov A."/>
            <person name="Smith J.L."/>
            <person name="Gerwick L."/>
            <person name="Gerwick W.H."/>
        </authorList>
    </citation>
    <scope>NUCLEOTIDE SEQUENCE [LARGE SCALE GENOMIC DNA]</scope>
    <source>
        <strain evidence="3 4">PAB10Feb10-1</strain>
    </source>
</reference>
<organism evidence="3 4">
    <name type="scientific">Okeania hirsuta</name>
    <dbReference type="NCBI Taxonomy" id="1458930"/>
    <lineage>
        <taxon>Bacteria</taxon>
        <taxon>Bacillati</taxon>
        <taxon>Cyanobacteriota</taxon>
        <taxon>Cyanophyceae</taxon>
        <taxon>Oscillatoriophycideae</taxon>
        <taxon>Oscillatoriales</taxon>
        <taxon>Microcoleaceae</taxon>
        <taxon>Okeania</taxon>
    </lineage>
</organism>
<evidence type="ECO:0000256" key="1">
    <source>
        <dbReference type="SAM" id="Phobius"/>
    </source>
</evidence>
<keyword evidence="4" id="KW-1185">Reference proteome</keyword>
<dbReference type="PANTHER" id="PTHR30336:SF4">
    <property type="entry name" value="ENVELOPE BIOGENESIS FACTOR ELYC"/>
    <property type="match status" value="1"/>
</dbReference>
<feature type="domain" description="DUF218" evidence="2">
    <location>
        <begin position="78"/>
        <end position="254"/>
    </location>
</feature>
<proteinExistence type="predicted"/>
<feature type="transmembrane region" description="Helical" evidence="1">
    <location>
        <begin position="12"/>
        <end position="33"/>
    </location>
</feature>
<sequence length="264" mass="29602">MFLFFSKLLPLFIYPLGLSCLLMLIAFILLWWYPKWSALVIFLAFTVTFMFSNSWISQGLIKSLEWQNLPPKELPSAEAIVVLGGGIKPANSPRPWVDFSEAGDRILHGIRLYQQGKAPLIILSGGRVDWKDGGNPESGDMAEIAETMGVPKTAILQDTDSLNTYQNAVNVKQILEKNEIKGNVLLVTSALHTPRSISIFKKQKISVIPAPTDFLVTERDLQEIQDSWQGFLLNIIPDAANLQNSTKALKEYIGIIVYRLRGWL</sequence>
<keyword evidence="1" id="KW-0812">Transmembrane</keyword>
<dbReference type="Pfam" id="PF02698">
    <property type="entry name" value="DUF218"/>
    <property type="match status" value="1"/>
</dbReference>
<dbReference type="RefSeq" id="WP_124147364.1">
    <property type="nucleotide sequence ID" value="NZ_CAWOKI010000256.1"/>
</dbReference>
<keyword evidence="1" id="KW-0472">Membrane</keyword>
<dbReference type="InterPro" id="IPR014729">
    <property type="entry name" value="Rossmann-like_a/b/a_fold"/>
</dbReference>
<evidence type="ECO:0000313" key="3">
    <source>
        <dbReference type="EMBL" id="RQH26247.1"/>
    </source>
</evidence>
<dbReference type="GO" id="GO:0043164">
    <property type="term" value="P:Gram-negative-bacterium-type cell wall biogenesis"/>
    <property type="evidence" value="ECO:0007669"/>
    <property type="project" value="TreeGrafter"/>
</dbReference>
<dbReference type="EMBL" id="RCBY01000271">
    <property type="protein sequence ID" value="RQH26247.1"/>
    <property type="molecule type" value="Genomic_DNA"/>
</dbReference>